<dbReference type="EMBL" id="JACSPO010000009">
    <property type="protein sequence ID" value="MBD8063295.1"/>
    <property type="molecule type" value="Genomic_DNA"/>
</dbReference>
<keyword evidence="2" id="KW-0732">Signal</keyword>
<evidence type="ECO:0008006" key="5">
    <source>
        <dbReference type="Google" id="ProtNLM"/>
    </source>
</evidence>
<dbReference type="NCBIfam" id="NF038015">
    <property type="entry name" value="AztD"/>
    <property type="match status" value="1"/>
</dbReference>
<dbReference type="PROSITE" id="PS51257">
    <property type="entry name" value="PROKAR_LIPOPROTEIN"/>
    <property type="match status" value="1"/>
</dbReference>
<comment type="caution">
    <text evidence="3">The sequence shown here is derived from an EMBL/GenBank/DDBJ whole genome shotgun (WGS) entry which is preliminary data.</text>
</comment>
<feature type="signal peptide" evidence="2">
    <location>
        <begin position="1"/>
        <end position="21"/>
    </location>
</feature>
<dbReference type="Gene3D" id="2.130.10.10">
    <property type="entry name" value="YVTN repeat-like/Quinoprotein amine dehydrogenase"/>
    <property type="match status" value="2"/>
</dbReference>
<feature type="chain" id="PRO_5045400770" description="Secreted protein" evidence="2">
    <location>
        <begin position="22"/>
        <end position="444"/>
    </location>
</feature>
<protein>
    <recommendedName>
        <fullName evidence="5">Secreted protein</fullName>
    </recommendedName>
</protein>
<sequence length="444" mass="45707">MPPTSRRALPALGLLATLALAACGSGSAAPAGDATTTPAADATTPSSEPVEVATLDPRVVLTYDGGVMTLDTSSGEILDDVEMEGFLRLNPAGDGRHVLVSTTEGFHAYDTGLELQGHGDHHHYYASAPSLTDTVLAADTPGHVVTHAGRTALFADGTGEVQIVDPLVLVEGAPQAETWTAPDAHHGVAVPLADGAMLVSVGTEDGRTAAALLDADGAELATGPCPGLHGEAVAAGSAVVVGCEDGPLVLRDGEFHKVPVEDEYARSGNLAGSSESAVVLGDYKVDADAELERPERVALIDTRADSVRLVDLGASYTFRSLARGPHGEALVLTTDGTLRAIDPDSGEQMGQVAVVEPWEEPTEWQEPRPAIASVDGVAYVTEPAASALHAVDLSTGQVVRTYDLPHVPNELSVATGFSPAEPTAAAPAGEHEHEHHDDEDGHGH</sequence>
<feature type="compositionally biased region" description="Low complexity" evidence="1">
    <location>
        <begin position="419"/>
        <end position="428"/>
    </location>
</feature>
<feature type="region of interest" description="Disordered" evidence="1">
    <location>
        <begin position="27"/>
        <end position="49"/>
    </location>
</feature>
<evidence type="ECO:0000256" key="2">
    <source>
        <dbReference type="SAM" id="SignalP"/>
    </source>
</evidence>
<feature type="compositionally biased region" description="Basic and acidic residues" evidence="1">
    <location>
        <begin position="429"/>
        <end position="444"/>
    </location>
</feature>
<name>A0ABR8Z4M2_9MICO</name>
<evidence type="ECO:0000313" key="3">
    <source>
        <dbReference type="EMBL" id="MBD8063295.1"/>
    </source>
</evidence>
<organism evidence="3 4">
    <name type="scientific">Oceanitalea stevensii</name>
    <dbReference type="NCBI Taxonomy" id="2763072"/>
    <lineage>
        <taxon>Bacteria</taxon>
        <taxon>Bacillati</taxon>
        <taxon>Actinomycetota</taxon>
        <taxon>Actinomycetes</taxon>
        <taxon>Micrococcales</taxon>
        <taxon>Bogoriellaceae</taxon>
        <taxon>Georgenia</taxon>
    </lineage>
</organism>
<keyword evidence="4" id="KW-1185">Reference proteome</keyword>
<dbReference type="InterPro" id="IPR015943">
    <property type="entry name" value="WD40/YVTN_repeat-like_dom_sf"/>
</dbReference>
<feature type="region of interest" description="Disordered" evidence="1">
    <location>
        <begin position="413"/>
        <end position="444"/>
    </location>
</feature>
<dbReference type="InterPro" id="IPR047697">
    <property type="entry name" value="AztD-like"/>
</dbReference>
<proteinExistence type="predicted"/>
<evidence type="ECO:0000256" key="1">
    <source>
        <dbReference type="SAM" id="MobiDB-lite"/>
    </source>
</evidence>
<dbReference type="RefSeq" id="WP_251840389.1">
    <property type="nucleotide sequence ID" value="NZ_JACSPO010000009.1"/>
</dbReference>
<dbReference type="InterPro" id="IPR011044">
    <property type="entry name" value="Quino_amine_DH_bsu"/>
</dbReference>
<feature type="compositionally biased region" description="Low complexity" evidence="1">
    <location>
        <begin position="27"/>
        <end position="47"/>
    </location>
</feature>
<gene>
    <name evidence="3" type="ORF">H9624_13305</name>
</gene>
<dbReference type="Proteomes" id="UP000661894">
    <property type="component" value="Unassembled WGS sequence"/>
</dbReference>
<accession>A0ABR8Z4M2</accession>
<dbReference type="SUPFAM" id="SSF50969">
    <property type="entry name" value="YVTN repeat-like/Quinoprotein amine dehydrogenase"/>
    <property type="match status" value="1"/>
</dbReference>
<reference evidence="3 4" key="1">
    <citation type="submission" date="2020-08" db="EMBL/GenBank/DDBJ databases">
        <title>A Genomic Blueprint of the Chicken Gut Microbiome.</title>
        <authorList>
            <person name="Gilroy R."/>
            <person name="Ravi A."/>
            <person name="Getino M."/>
            <person name="Pursley I."/>
            <person name="Horton D.L."/>
            <person name="Alikhan N.-F."/>
            <person name="Baker D."/>
            <person name="Gharbi K."/>
            <person name="Hall N."/>
            <person name="Watson M."/>
            <person name="Adriaenssens E.M."/>
            <person name="Foster-Nyarko E."/>
            <person name="Jarju S."/>
            <person name="Secka A."/>
            <person name="Antonio M."/>
            <person name="Oren A."/>
            <person name="Chaudhuri R."/>
            <person name="La Ragione R.M."/>
            <person name="Hildebrand F."/>
            <person name="Pallen M.J."/>
        </authorList>
    </citation>
    <scope>NUCLEOTIDE SEQUENCE [LARGE SCALE GENOMIC DNA]</scope>
    <source>
        <strain evidence="3 4">Sa1BUA1</strain>
    </source>
</reference>
<evidence type="ECO:0000313" key="4">
    <source>
        <dbReference type="Proteomes" id="UP000661894"/>
    </source>
</evidence>